<organism evidence="5 6">
    <name type="scientific">Mytilus galloprovincialis</name>
    <name type="common">Mediterranean mussel</name>
    <dbReference type="NCBI Taxonomy" id="29158"/>
    <lineage>
        <taxon>Eukaryota</taxon>
        <taxon>Metazoa</taxon>
        <taxon>Spiralia</taxon>
        <taxon>Lophotrochozoa</taxon>
        <taxon>Mollusca</taxon>
        <taxon>Bivalvia</taxon>
        <taxon>Autobranchia</taxon>
        <taxon>Pteriomorphia</taxon>
        <taxon>Mytilida</taxon>
        <taxon>Mytiloidea</taxon>
        <taxon>Mytilidae</taxon>
        <taxon>Mytilinae</taxon>
        <taxon>Mytilus</taxon>
    </lineage>
</organism>
<name>A0A8B6GLJ5_MYTGA</name>
<dbReference type="Proteomes" id="UP000596742">
    <property type="component" value="Unassembled WGS sequence"/>
</dbReference>
<accession>A0A8B6GLJ5</accession>
<feature type="region of interest" description="Disordered" evidence="4">
    <location>
        <begin position="379"/>
        <end position="453"/>
    </location>
</feature>
<evidence type="ECO:0000256" key="1">
    <source>
        <dbReference type="ARBA" id="ARBA00022737"/>
    </source>
</evidence>
<feature type="repeat" description="ANK" evidence="3">
    <location>
        <begin position="92"/>
        <end position="124"/>
    </location>
</feature>
<evidence type="ECO:0000256" key="2">
    <source>
        <dbReference type="ARBA" id="ARBA00023043"/>
    </source>
</evidence>
<gene>
    <name evidence="5" type="ORF">MGAL_10B048493</name>
</gene>
<dbReference type="InterPro" id="IPR036770">
    <property type="entry name" value="Ankyrin_rpt-contain_sf"/>
</dbReference>
<evidence type="ECO:0000256" key="3">
    <source>
        <dbReference type="PROSITE-ProRule" id="PRU00023"/>
    </source>
</evidence>
<feature type="non-terminal residue" evidence="5">
    <location>
        <position position="453"/>
    </location>
</feature>
<feature type="compositionally biased region" description="Polar residues" evidence="4">
    <location>
        <begin position="436"/>
        <end position="453"/>
    </location>
</feature>
<feature type="compositionally biased region" description="Polar residues" evidence="4">
    <location>
        <begin position="164"/>
        <end position="179"/>
    </location>
</feature>
<dbReference type="Pfam" id="PF00023">
    <property type="entry name" value="Ank"/>
    <property type="match status" value="1"/>
</dbReference>
<comment type="caution">
    <text evidence="5">The sequence shown here is derived from an EMBL/GenBank/DDBJ whole genome shotgun (WGS) entry which is preliminary data.</text>
</comment>
<protein>
    <submittedName>
        <fullName evidence="5">Uncharacterized protein</fullName>
    </submittedName>
</protein>
<dbReference type="InterPro" id="IPR002110">
    <property type="entry name" value="Ankyrin_rpt"/>
</dbReference>
<feature type="repeat" description="ANK" evidence="3">
    <location>
        <begin position="59"/>
        <end position="91"/>
    </location>
</feature>
<evidence type="ECO:0000313" key="6">
    <source>
        <dbReference type="Proteomes" id="UP000596742"/>
    </source>
</evidence>
<keyword evidence="1" id="KW-0677">Repeat</keyword>
<feature type="region of interest" description="Disordered" evidence="4">
    <location>
        <begin position="238"/>
        <end position="357"/>
    </location>
</feature>
<dbReference type="PANTHER" id="PTHR24201">
    <property type="entry name" value="ANK_REP_REGION DOMAIN-CONTAINING PROTEIN"/>
    <property type="match status" value="1"/>
</dbReference>
<dbReference type="AlphaFoldDB" id="A0A8B6GLJ5"/>
<keyword evidence="2 3" id="KW-0040">ANK repeat</keyword>
<evidence type="ECO:0000256" key="4">
    <source>
        <dbReference type="SAM" id="MobiDB-lite"/>
    </source>
</evidence>
<dbReference type="OrthoDB" id="6066131at2759"/>
<feature type="compositionally biased region" description="Polar residues" evidence="4">
    <location>
        <begin position="340"/>
        <end position="353"/>
    </location>
</feature>
<feature type="compositionally biased region" description="Polar residues" evidence="4">
    <location>
        <begin position="288"/>
        <end position="301"/>
    </location>
</feature>
<reference evidence="5" key="1">
    <citation type="submission" date="2018-11" db="EMBL/GenBank/DDBJ databases">
        <authorList>
            <person name="Alioto T."/>
            <person name="Alioto T."/>
        </authorList>
    </citation>
    <scope>NUCLEOTIDE SEQUENCE</scope>
</reference>
<dbReference type="Gene3D" id="1.25.40.20">
    <property type="entry name" value="Ankyrin repeat-containing domain"/>
    <property type="match status" value="2"/>
</dbReference>
<feature type="compositionally biased region" description="Basic and acidic residues" evidence="4">
    <location>
        <begin position="252"/>
        <end position="263"/>
    </location>
</feature>
<sequence length="453" mass="49626">AVECKKEDCVMLLLQHTADVDTRDRLGDTAVHVAVKNSFTNILRLLIKSGADINIRNKNGFAPLHLAVKNKKDEVTKILLQNRADFDVMDADGRTPLMYACYEGAITQVKDLITVGADTQIKDTKGFNAEDIANQKGQHACSHLLIEHNNKQSGSVASTPRMPSISSRTTTPRQENNSDLMFGLPATNMAHDYDSDEDGTFSKSAGDDSWKSDADMSLSLHGKGATPKVNLAKALNRLSTGSDASDNEDKEGDSHSEGHDIPVKRLSAKSIQSVTSAEIEWSDEDENSPVNTPRKSSSSKVSFIDKDVSEIHEITATESETDDGGEYQGSEAKRPKYDHTFQQQQNTGYTPTGLTGVANDELSQQKMKVENEYANGTDFMKDIGLDDDDVDDFTSTPDISEMSEPIETAPKPPENQRAQSKQHDSDWDSTEPGVTPRTQKSILKTSNRQVSIA</sequence>
<feature type="repeat" description="ANK" evidence="3">
    <location>
        <begin position="26"/>
        <end position="58"/>
    </location>
</feature>
<dbReference type="PROSITE" id="PS50088">
    <property type="entry name" value="ANK_REPEAT"/>
    <property type="match status" value="3"/>
</dbReference>
<dbReference type="PROSITE" id="PS50297">
    <property type="entry name" value="ANK_REP_REGION"/>
    <property type="match status" value="3"/>
</dbReference>
<feature type="region of interest" description="Disordered" evidence="4">
    <location>
        <begin position="150"/>
        <end position="209"/>
    </location>
</feature>
<dbReference type="SUPFAM" id="SSF48403">
    <property type="entry name" value="Ankyrin repeat"/>
    <property type="match status" value="1"/>
</dbReference>
<feature type="compositionally biased region" description="Basic and acidic residues" evidence="4">
    <location>
        <begin position="303"/>
        <end position="315"/>
    </location>
</feature>
<evidence type="ECO:0000313" key="5">
    <source>
        <dbReference type="EMBL" id="VDI65623.1"/>
    </source>
</evidence>
<proteinExistence type="predicted"/>
<dbReference type="Pfam" id="PF12796">
    <property type="entry name" value="Ank_2"/>
    <property type="match status" value="1"/>
</dbReference>
<keyword evidence="6" id="KW-1185">Reference proteome</keyword>
<dbReference type="EMBL" id="UYJE01008630">
    <property type="protein sequence ID" value="VDI65623.1"/>
    <property type="molecule type" value="Genomic_DNA"/>
</dbReference>
<dbReference type="InterPro" id="IPR050776">
    <property type="entry name" value="Ank_Repeat/CDKN_Inhibitor"/>
</dbReference>
<dbReference type="SMART" id="SM00248">
    <property type="entry name" value="ANK"/>
    <property type="match status" value="4"/>
</dbReference>